<dbReference type="AlphaFoldDB" id="A0A3S5FES1"/>
<keyword evidence="5" id="KW-1185">Reference proteome</keyword>
<protein>
    <recommendedName>
        <fullName evidence="3">Cullin N-terminal domain-containing protein</fullName>
    </recommendedName>
</protein>
<evidence type="ECO:0000313" key="5">
    <source>
        <dbReference type="Proteomes" id="UP000784294"/>
    </source>
</evidence>
<feature type="domain" description="Cullin N-terminal" evidence="3">
    <location>
        <begin position="12"/>
        <end position="200"/>
    </location>
</feature>
<reference evidence="4" key="1">
    <citation type="submission" date="2018-11" db="EMBL/GenBank/DDBJ databases">
        <authorList>
            <consortium name="Pathogen Informatics"/>
        </authorList>
    </citation>
    <scope>NUCLEOTIDE SEQUENCE</scope>
</reference>
<evidence type="ECO:0000256" key="2">
    <source>
        <dbReference type="SAM" id="MobiDB-lite"/>
    </source>
</evidence>
<feature type="compositionally biased region" description="Polar residues" evidence="2">
    <location>
        <begin position="232"/>
        <end position="243"/>
    </location>
</feature>
<evidence type="ECO:0000259" key="3">
    <source>
        <dbReference type="Pfam" id="PF00888"/>
    </source>
</evidence>
<dbReference type="InterPro" id="IPR001373">
    <property type="entry name" value="Cullin_N"/>
</dbReference>
<dbReference type="InterPro" id="IPR016159">
    <property type="entry name" value="Cullin_repeat-like_dom_sf"/>
</dbReference>
<dbReference type="Gene3D" id="1.20.1310.10">
    <property type="entry name" value="Cullin Repeats"/>
    <property type="match status" value="2"/>
</dbReference>
<accession>A0A3S5FES1</accession>
<dbReference type="FunFam" id="1.20.1310.10:FF:000023">
    <property type="entry name" value="cullin-1"/>
    <property type="match status" value="1"/>
</dbReference>
<name>A0A3S5FES1_9PLAT</name>
<comment type="similarity">
    <text evidence="1">Belongs to the cullin family.</text>
</comment>
<dbReference type="InterPro" id="IPR045093">
    <property type="entry name" value="Cullin"/>
</dbReference>
<dbReference type="GO" id="GO:0006511">
    <property type="term" value="P:ubiquitin-dependent protein catabolic process"/>
    <property type="evidence" value="ECO:0007669"/>
    <property type="project" value="InterPro"/>
</dbReference>
<gene>
    <name evidence="4" type="ORF">PXEA_LOCUS20605</name>
</gene>
<comment type="caution">
    <text evidence="4">The sequence shown here is derived from an EMBL/GenBank/DDBJ whole genome shotgun (WGS) entry which is preliminary data.</text>
</comment>
<feature type="non-terminal residue" evidence="4">
    <location>
        <position position="243"/>
    </location>
</feature>
<dbReference type="GO" id="GO:0031625">
    <property type="term" value="F:ubiquitin protein ligase binding"/>
    <property type="evidence" value="ECO:0007669"/>
    <property type="project" value="InterPro"/>
</dbReference>
<dbReference type="PANTHER" id="PTHR11932">
    <property type="entry name" value="CULLIN"/>
    <property type="match status" value="1"/>
</dbReference>
<evidence type="ECO:0000313" key="4">
    <source>
        <dbReference type="EMBL" id="VEL27165.1"/>
    </source>
</evidence>
<dbReference type="Proteomes" id="UP000784294">
    <property type="component" value="Unassembled WGS sequence"/>
</dbReference>
<feature type="compositionally biased region" description="Polar residues" evidence="2">
    <location>
        <begin position="200"/>
        <end position="211"/>
    </location>
</feature>
<evidence type="ECO:0000256" key="1">
    <source>
        <dbReference type="ARBA" id="ARBA00006019"/>
    </source>
</evidence>
<dbReference type="EMBL" id="CAAALY010085329">
    <property type="protein sequence ID" value="VEL27165.1"/>
    <property type="molecule type" value="Genomic_DNA"/>
</dbReference>
<organism evidence="4 5">
    <name type="scientific">Protopolystoma xenopodis</name>
    <dbReference type="NCBI Taxonomy" id="117903"/>
    <lineage>
        <taxon>Eukaryota</taxon>
        <taxon>Metazoa</taxon>
        <taxon>Spiralia</taxon>
        <taxon>Lophotrochozoa</taxon>
        <taxon>Platyhelminthes</taxon>
        <taxon>Monogenea</taxon>
        <taxon>Polyopisthocotylea</taxon>
        <taxon>Polystomatidea</taxon>
        <taxon>Polystomatidae</taxon>
        <taxon>Protopolystoma</taxon>
    </lineage>
</organism>
<dbReference type="OrthoDB" id="6285430at2759"/>
<dbReference type="Pfam" id="PF00888">
    <property type="entry name" value="Cullin"/>
    <property type="match status" value="1"/>
</dbReference>
<feature type="region of interest" description="Disordered" evidence="2">
    <location>
        <begin position="200"/>
        <end position="243"/>
    </location>
</feature>
<proteinExistence type="inferred from homology"/>
<dbReference type="SUPFAM" id="SSF74788">
    <property type="entry name" value="Cullin repeat-like"/>
    <property type="match status" value="1"/>
</dbReference>
<sequence>MTVPGDNLSLVWDDLKSGIDDIFRLETIKKSRYMKLYTHVYNYCTFVEPQHRPNVGKNTMEAPGGKLVGMELYKKLRDYLKQHKGDNLVGGEMLSYFEKAWSDFRFAASVLNGACAYLNRNWVKRECEEGRKNVYVVYALALITWREHLLKPHSRVLIGAVLREIERERMGESLSTLRLRKIIECLVELGITSSDQQHTFNHNSNLSSSPSMHPPLASCQAGSGPTGIPSHGQLQPTSLLPSS</sequence>